<dbReference type="Pfam" id="PF03466">
    <property type="entry name" value="LysR_substrate"/>
    <property type="match status" value="1"/>
</dbReference>
<keyword evidence="2" id="KW-0805">Transcription regulation</keyword>
<dbReference type="SUPFAM" id="SSF53850">
    <property type="entry name" value="Periplasmic binding protein-like II"/>
    <property type="match status" value="1"/>
</dbReference>
<dbReference type="Gene3D" id="1.10.10.10">
    <property type="entry name" value="Winged helix-like DNA-binding domain superfamily/Winged helix DNA-binding domain"/>
    <property type="match status" value="1"/>
</dbReference>
<dbReference type="Gene3D" id="3.40.190.10">
    <property type="entry name" value="Periplasmic binding protein-like II"/>
    <property type="match status" value="2"/>
</dbReference>
<evidence type="ECO:0000259" key="5">
    <source>
        <dbReference type="PROSITE" id="PS50931"/>
    </source>
</evidence>
<dbReference type="InterPro" id="IPR000847">
    <property type="entry name" value="LysR_HTH_N"/>
</dbReference>
<feature type="domain" description="HTH lysR-type" evidence="5">
    <location>
        <begin position="49"/>
        <end position="106"/>
    </location>
</feature>
<dbReference type="SUPFAM" id="SSF46785">
    <property type="entry name" value="Winged helix' DNA-binding domain"/>
    <property type="match status" value="1"/>
</dbReference>
<accession>V5U4B8</accession>
<dbReference type="KEGG" id="csi:P262_04883"/>
<dbReference type="GO" id="GO:0003700">
    <property type="term" value="F:DNA-binding transcription factor activity"/>
    <property type="evidence" value="ECO:0007669"/>
    <property type="project" value="InterPro"/>
</dbReference>
<evidence type="ECO:0000313" key="7">
    <source>
        <dbReference type="Proteomes" id="UP000018545"/>
    </source>
</evidence>
<dbReference type="PROSITE" id="PS50931">
    <property type="entry name" value="HTH_LYSR"/>
    <property type="match status" value="1"/>
</dbReference>
<dbReference type="HOGENOM" id="CLU_882181_0_0_6"/>
<dbReference type="InterPro" id="IPR050389">
    <property type="entry name" value="LysR-type_TF"/>
</dbReference>
<comment type="similarity">
    <text evidence="1">Belongs to the LysR transcriptional regulatory family.</text>
</comment>
<dbReference type="PATRIC" id="fig|1401659.3.peg.3443"/>
<keyword evidence="4" id="KW-0804">Transcription</keyword>
<dbReference type="PANTHER" id="PTHR30118:SF6">
    <property type="entry name" value="HTH-TYPE TRANSCRIPTIONAL REGULATOR LEUO"/>
    <property type="match status" value="1"/>
</dbReference>
<gene>
    <name evidence="6" type="ORF">P262_04883</name>
</gene>
<keyword evidence="3" id="KW-0238">DNA-binding</keyword>
<name>V5U4B8_9ENTR</name>
<proteinExistence type="inferred from homology"/>
<dbReference type="InterPro" id="IPR036390">
    <property type="entry name" value="WH_DNA-bd_sf"/>
</dbReference>
<dbReference type="InterPro" id="IPR036388">
    <property type="entry name" value="WH-like_DNA-bd_sf"/>
</dbReference>
<protein>
    <recommendedName>
        <fullName evidence="5">HTH lysR-type domain-containing protein</fullName>
    </recommendedName>
</protein>
<evidence type="ECO:0000313" key="6">
    <source>
        <dbReference type="EMBL" id="AHB71840.1"/>
    </source>
</evidence>
<dbReference type="EMBL" id="CP006731">
    <property type="protein sequence ID" value="AHB71840.1"/>
    <property type="molecule type" value="Genomic_DNA"/>
</dbReference>
<dbReference type="AlphaFoldDB" id="V5U4B8"/>
<evidence type="ECO:0000256" key="2">
    <source>
        <dbReference type="ARBA" id="ARBA00023015"/>
    </source>
</evidence>
<dbReference type="PANTHER" id="PTHR30118">
    <property type="entry name" value="HTH-TYPE TRANSCRIPTIONAL REGULATOR LEUO-RELATED"/>
    <property type="match status" value="1"/>
</dbReference>
<organism evidence="6 7">
    <name type="scientific">Cronobacter malonaticus</name>
    <dbReference type="NCBI Taxonomy" id="413503"/>
    <lineage>
        <taxon>Bacteria</taxon>
        <taxon>Pseudomonadati</taxon>
        <taxon>Pseudomonadota</taxon>
        <taxon>Gammaproteobacteria</taxon>
        <taxon>Enterobacterales</taxon>
        <taxon>Enterobacteriaceae</taxon>
        <taxon>Cronobacter</taxon>
    </lineage>
</organism>
<dbReference type="Pfam" id="PF00126">
    <property type="entry name" value="HTH_1"/>
    <property type="match status" value="1"/>
</dbReference>
<dbReference type="Proteomes" id="UP000018545">
    <property type="component" value="Chromosome"/>
</dbReference>
<evidence type="ECO:0000256" key="4">
    <source>
        <dbReference type="ARBA" id="ARBA00023163"/>
    </source>
</evidence>
<dbReference type="InterPro" id="IPR005119">
    <property type="entry name" value="LysR_subst-bd"/>
</dbReference>
<reference evidence="6 7" key="1">
    <citation type="journal article" date="2014" name="Genome Announc.">
        <title>Complete Genome Sequence of Cronobacter sakazakii Strain CMCC 45402.</title>
        <authorList>
            <person name="Zhao Z."/>
            <person name="Wang L."/>
            <person name="Wang B."/>
            <person name="Liang H."/>
            <person name="Ye Q."/>
            <person name="Zeng M."/>
        </authorList>
    </citation>
    <scope>NUCLEOTIDE SEQUENCE [LARGE SCALE GENOMIC DNA]</scope>
    <source>
        <strain evidence="7">45402</strain>
    </source>
</reference>
<evidence type="ECO:0000256" key="1">
    <source>
        <dbReference type="ARBA" id="ARBA00009437"/>
    </source>
</evidence>
<sequence>MVHAAILDKRDDYIDKLILPEAAGAYILLPFPGARTLCDMKKKNGVKEFDYNLIKVLDAVITAGNATRASRQLQVTPAAITLAIQRLQQTYSEELFIRTREGLTPTPRAHQIHRAYSRVLDMIDATFERETRLAPWCEMKIMGEDVSEQYYISQLFDMEMFERFRLYYTSAVGKDHSRRINDLKSGKCDLLITSDYCSDPDIEQIVLDQYRCYTAVCHDQNPLCELQQLTLANLFTSRHAVYHPYAITPRLKKDIINNENTSFFNNQFSIGYNTDSINGLLSIIENSSMITVLPEKIARFFKNQGRYRIALINLPDTIEFEIIKVYASWYRSNPQRDQNRDVIAMLQTLINYRK</sequence>
<evidence type="ECO:0000256" key="3">
    <source>
        <dbReference type="ARBA" id="ARBA00023125"/>
    </source>
</evidence>
<dbReference type="GO" id="GO:0003677">
    <property type="term" value="F:DNA binding"/>
    <property type="evidence" value="ECO:0007669"/>
    <property type="project" value="UniProtKB-KW"/>
</dbReference>